<evidence type="ECO:0000313" key="4">
    <source>
        <dbReference type="Proteomes" id="UP000054495"/>
    </source>
</evidence>
<evidence type="ECO:0000259" key="2">
    <source>
        <dbReference type="Pfam" id="PF03831"/>
    </source>
</evidence>
<accession>A0A0D6L3X0</accession>
<feature type="domain" description="Protein YjdM C-terminal" evidence="2">
    <location>
        <begin position="16"/>
        <end position="82"/>
    </location>
</feature>
<proteinExistence type="predicted"/>
<dbReference type="Pfam" id="PF03831">
    <property type="entry name" value="YjdM"/>
    <property type="match status" value="1"/>
</dbReference>
<evidence type="ECO:0000313" key="3">
    <source>
        <dbReference type="EMBL" id="EPB65725.1"/>
    </source>
</evidence>
<name>A0A0D6L3X0_9BILA</name>
<dbReference type="EMBL" id="KE127275">
    <property type="protein sequence ID" value="EPB65725.1"/>
    <property type="molecule type" value="Genomic_DNA"/>
</dbReference>
<organism evidence="3 4">
    <name type="scientific">Ancylostoma ceylanicum</name>
    <dbReference type="NCBI Taxonomy" id="53326"/>
    <lineage>
        <taxon>Eukaryota</taxon>
        <taxon>Metazoa</taxon>
        <taxon>Ecdysozoa</taxon>
        <taxon>Nematoda</taxon>
        <taxon>Chromadorea</taxon>
        <taxon>Rhabditida</taxon>
        <taxon>Rhabditina</taxon>
        <taxon>Rhabditomorpha</taxon>
        <taxon>Strongyloidea</taxon>
        <taxon>Ancylostomatidae</taxon>
        <taxon>Ancylostomatinae</taxon>
        <taxon>Ancylostoma</taxon>
    </lineage>
</organism>
<dbReference type="InterPro" id="IPR013988">
    <property type="entry name" value="YjdM_C"/>
</dbReference>
<protein>
    <submittedName>
        <fullName evidence="3">Putative alkylphosphonate utilization operon protein PhnA</fullName>
    </submittedName>
</protein>
<keyword evidence="4" id="KW-1185">Reference proteome</keyword>
<dbReference type="AlphaFoldDB" id="A0A0D6L3X0"/>
<reference evidence="3 4" key="1">
    <citation type="submission" date="2013-05" db="EMBL/GenBank/DDBJ databases">
        <title>Draft genome of the parasitic nematode Anyclostoma ceylanicum.</title>
        <authorList>
            <person name="Mitreva M."/>
        </authorList>
    </citation>
    <scope>NUCLEOTIDE SEQUENCE [LARGE SCALE GENOMIC DNA]</scope>
</reference>
<evidence type="ECO:0000256" key="1">
    <source>
        <dbReference type="SAM" id="MobiDB-lite"/>
    </source>
</evidence>
<dbReference type="SUPFAM" id="SSF82057">
    <property type="entry name" value="Prokaryotic SH3-related domain"/>
    <property type="match status" value="1"/>
</dbReference>
<gene>
    <name evidence="3" type="ORF">ANCCEY_15209</name>
</gene>
<dbReference type="Proteomes" id="UP000054495">
    <property type="component" value="Unassembled WGS sequence"/>
</dbReference>
<feature type="region of interest" description="Disordered" evidence="1">
    <location>
        <begin position="1"/>
        <end position="21"/>
    </location>
</feature>
<dbReference type="Gene3D" id="2.30.30.40">
    <property type="entry name" value="SH3 Domains"/>
    <property type="match status" value="1"/>
</dbReference>
<sequence length="82" mass="9104">MEWAKSGMVDENAPKHVDSNGVELQHGDSVVLIKDLNVKGATFTAKRGTPVRNIRLVHDNHEQIEGKINGQSIVILTQYVKK</sequence>